<sequence length="295" mass="33353">PRFHGNGSEIYTVLNDNPALAPRFYNLNWMRSIPEDVPVSAVTMPGTHQSLTEYGGPLTQRQVWNLSVQLKAGIRYLDIHVGIWIPNQQHVYVWDGWWMISQQIRMDEVLVIIFNFLELHPSETVLLNVEIHGLYKSRALQMIMKIISQNRDRIWTDLAVPTMGQARGKLIFVKSSTFDVGVEKSASAFFLDNKLDYCECKIEQVKPQLCGRSIVVTENPSAFFTTPKMLAQTVNSEINKCVMQNKRSLNQGCLGVISMNFPSPDVLINIIQLRPSPPTEPCSEEPPPSGEHAVC</sequence>
<dbReference type="Gene3D" id="3.20.20.190">
    <property type="entry name" value="Phosphatidylinositol (PI) phosphodiesterase"/>
    <property type="match status" value="1"/>
</dbReference>
<dbReference type="GeneTree" id="ENSGT00390000010118"/>
<accession>A0A3B5KNQ6</accession>
<dbReference type="SUPFAM" id="SSF51695">
    <property type="entry name" value="PLC-like phosphodiesterases"/>
    <property type="match status" value="1"/>
</dbReference>
<dbReference type="GO" id="GO:0006629">
    <property type="term" value="P:lipid metabolic process"/>
    <property type="evidence" value="ECO:0007669"/>
    <property type="project" value="InterPro"/>
</dbReference>
<reference evidence="2 3" key="1">
    <citation type="journal article" date="2011" name="Genome Biol. Evol.">
        <title>Integration of the genetic map and genome assembly of fugu facilitates insights into distinct features of genome evolution in teleosts and mammals.</title>
        <authorList>
            <person name="Kai W."/>
            <person name="Kikuchi K."/>
            <person name="Tohari S."/>
            <person name="Chew A.K."/>
            <person name="Tay A."/>
            <person name="Fujiwara A."/>
            <person name="Hosoya S."/>
            <person name="Suetake H."/>
            <person name="Naruse K."/>
            <person name="Brenner S."/>
            <person name="Suzuki Y."/>
            <person name="Venkatesh B."/>
        </authorList>
    </citation>
    <scope>NUCLEOTIDE SEQUENCE [LARGE SCALE GENOMIC DNA]</scope>
</reference>
<dbReference type="GO" id="GO:0008081">
    <property type="term" value="F:phosphoric diester hydrolase activity"/>
    <property type="evidence" value="ECO:0007669"/>
    <property type="project" value="InterPro"/>
</dbReference>
<dbReference type="AlphaFoldDB" id="A0A3B5KNQ6"/>
<dbReference type="Proteomes" id="UP000005226">
    <property type="component" value="Chromosome 12"/>
</dbReference>
<organism evidence="2 3">
    <name type="scientific">Takifugu rubripes</name>
    <name type="common">Japanese pufferfish</name>
    <name type="synonym">Fugu rubripes</name>
    <dbReference type="NCBI Taxonomy" id="31033"/>
    <lineage>
        <taxon>Eukaryota</taxon>
        <taxon>Metazoa</taxon>
        <taxon>Chordata</taxon>
        <taxon>Craniata</taxon>
        <taxon>Vertebrata</taxon>
        <taxon>Euteleostomi</taxon>
        <taxon>Actinopterygii</taxon>
        <taxon>Neopterygii</taxon>
        <taxon>Teleostei</taxon>
        <taxon>Neoteleostei</taxon>
        <taxon>Acanthomorphata</taxon>
        <taxon>Eupercaria</taxon>
        <taxon>Tetraodontiformes</taxon>
        <taxon>Tetradontoidea</taxon>
        <taxon>Tetraodontidae</taxon>
        <taxon>Takifugu</taxon>
    </lineage>
</organism>
<dbReference type="PANTHER" id="PTHR13593:SF113">
    <property type="entry name" value="SI:DKEY-266F7.9"/>
    <property type="match status" value="1"/>
</dbReference>
<dbReference type="InterPro" id="IPR051057">
    <property type="entry name" value="PI-PLC_domain"/>
</dbReference>
<dbReference type="Pfam" id="PF00388">
    <property type="entry name" value="PI-PLC-X"/>
    <property type="match status" value="1"/>
</dbReference>
<reference evidence="2" key="2">
    <citation type="submission" date="2025-08" db="UniProtKB">
        <authorList>
            <consortium name="Ensembl"/>
        </authorList>
    </citation>
    <scope>IDENTIFICATION</scope>
</reference>
<dbReference type="InterPro" id="IPR000909">
    <property type="entry name" value="PLipase_C_PInositol-sp_X_dom"/>
</dbReference>
<feature type="domain" description="Phosphatidylinositol-specific phospholipase C X" evidence="1">
    <location>
        <begin position="59"/>
        <end position="145"/>
    </location>
</feature>
<dbReference type="STRING" id="31033.ENSTRUP00000055010"/>
<dbReference type="InParanoid" id="A0A3B5KNQ6"/>
<protein>
    <recommendedName>
        <fullName evidence="1">Phosphatidylinositol-specific phospholipase C X domain-containing protein</fullName>
    </recommendedName>
</protein>
<evidence type="ECO:0000313" key="2">
    <source>
        <dbReference type="Ensembl" id="ENSTRUP00000055010.2"/>
    </source>
</evidence>
<name>A0A3B5KNQ6_TAKRU</name>
<evidence type="ECO:0000313" key="3">
    <source>
        <dbReference type="Proteomes" id="UP000005226"/>
    </source>
</evidence>
<keyword evidence="3" id="KW-1185">Reference proteome</keyword>
<dbReference type="PROSITE" id="PS50007">
    <property type="entry name" value="PIPLC_X_DOMAIN"/>
    <property type="match status" value="1"/>
</dbReference>
<dbReference type="Ensembl" id="ENSTRUT00000048972.2">
    <property type="protein sequence ID" value="ENSTRUP00000055010.2"/>
    <property type="gene ID" value="ENSTRUG00000025207.2"/>
</dbReference>
<proteinExistence type="predicted"/>
<dbReference type="OMA" id="LTCGSNH"/>
<dbReference type="InterPro" id="IPR017946">
    <property type="entry name" value="PLC-like_Pdiesterase_TIM-brl"/>
</dbReference>
<reference evidence="2" key="3">
    <citation type="submission" date="2025-09" db="UniProtKB">
        <authorList>
            <consortium name="Ensembl"/>
        </authorList>
    </citation>
    <scope>IDENTIFICATION</scope>
</reference>
<dbReference type="PANTHER" id="PTHR13593">
    <property type="match status" value="1"/>
</dbReference>
<evidence type="ECO:0000259" key="1">
    <source>
        <dbReference type="Pfam" id="PF00388"/>
    </source>
</evidence>